<keyword evidence="1" id="KW-0732">Signal</keyword>
<dbReference type="OMA" id="FTHSECV"/>
<dbReference type="Proteomes" id="UP000298652">
    <property type="component" value="Chromosome 9"/>
</dbReference>
<name>A0A4U6SUZ3_SETVI</name>
<protein>
    <submittedName>
        <fullName evidence="2">Uncharacterized protein</fullName>
    </submittedName>
</protein>
<accession>A0A4U6SUZ3</accession>
<feature type="signal peptide" evidence="1">
    <location>
        <begin position="1"/>
        <end position="19"/>
    </location>
</feature>
<proteinExistence type="predicted"/>
<dbReference type="Gramene" id="TKV92747">
    <property type="protein sequence ID" value="TKV92747"/>
    <property type="gene ID" value="SEVIR_9G180700v2"/>
</dbReference>
<feature type="chain" id="PRO_5020419530" evidence="1">
    <location>
        <begin position="20"/>
        <end position="112"/>
    </location>
</feature>
<evidence type="ECO:0000313" key="3">
    <source>
        <dbReference type="Proteomes" id="UP000298652"/>
    </source>
</evidence>
<keyword evidence="3" id="KW-1185">Reference proteome</keyword>
<evidence type="ECO:0000313" key="2">
    <source>
        <dbReference type="EMBL" id="TKV92747.1"/>
    </source>
</evidence>
<gene>
    <name evidence="2" type="ORF">SEVIR_9G180700v2</name>
</gene>
<reference evidence="2" key="1">
    <citation type="submission" date="2019-03" db="EMBL/GenBank/DDBJ databases">
        <title>WGS assembly of Setaria viridis.</title>
        <authorList>
            <person name="Huang P."/>
            <person name="Jenkins J."/>
            <person name="Grimwood J."/>
            <person name="Barry K."/>
            <person name="Healey A."/>
            <person name="Mamidi S."/>
            <person name="Sreedasyam A."/>
            <person name="Shu S."/>
            <person name="Feldman M."/>
            <person name="Wu J."/>
            <person name="Yu Y."/>
            <person name="Chen C."/>
            <person name="Johnson J."/>
            <person name="Rokhsar D."/>
            <person name="Baxter I."/>
            <person name="Schmutz J."/>
            <person name="Brutnell T."/>
            <person name="Kellogg E."/>
        </authorList>
    </citation>
    <scope>NUCLEOTIDE SEQUENCE [LARGE SCALE GENOMIC DNA]</scope>
</reference>
<dbReference type="AlphaFoldDB" id="A0A4U6SUZ3"/>
<dbReference type="EMBL" id="CM016560">
    <property type="protein sequence ID" value="TKV92747.1"/>
    <property type="molecule type" value="Genomic_DNA"/>
</dbReference>
<sequence length="112" mass="12395">MITILFLVVLGCLALPAECHPPRLLDATAARSYTNSFTSMTTNATAANSSSLDESKLTMQFCTDRKLHCLPGLFELCYCCENQLPDRQRCFLTPEECKANCPYCTPKCPSCT</sequence>
<organism evidence="2 3">
    <name type="scientific">Setaria viridis</name>
    <name type="common">Green bristlegrass</name>
    <name type="synonym">Setaria italica subsp. viridis</name>
    <dbReference type="NCBI Taxonomy" id="4556"/>
    <lineage>
        <taxon>Eukaryota</taxon>
        <taxon>Viridiplantae</taxon>
        <taxon>Streptophyta</taxon>
        <taxon>Embryophyta</taxon>
        <taxon>Tracheophyta</taxon>
        <taxon>Spermatophyta</taxon>
        <taxon>Magnoliopsida</taxon>
        <taxon>Liliopsida</taxon>
        <taxon>Poales</taxon>
        <taxon>Poaceae</taxon>
        <taxon>PACMAD clade</taxon>
        <taxon>Panicoideae</taxon>
        <taxon>Panicodae</taxon>
        <taxon>Paniceae</taxon>
        <taxon>Cenchrinae</taxon>
        <taxon>Setaria</taxon>
    </lineage>
</organism>
<evidence type="ECO:0000256" key="1">
    <source>
        <dbReference type="SAM" id="SignalP"/>
    </source>
</evidence>